<protein>
    <submittedName>
        <fullName evidence="3">Uncharacterized protein</fullName>
    </submittedName>
</protein>
<keyword evidence="2" id="KW-1185">Reference proteome</keyword>
<evidence type="ECO:0000256" key="1">
    <source>
        <dbReference type="SAM" id="MobiDB-lite"/>
    </source>
</evidence>
<dbReference type="WBParaSite" id="ALUE_0001324701-mRNA-1">
    <property type="protein sequence ID" value="ALUE_0001324701-mRNA-1"/>
    <property type="gene ID" value="ALUE_0001324701"/>
</dbReference>
<feature type="region of interest" description="Disordered" evidence="1">
    <location>
        <begin position="463"/>
        <end position="482"/>
    </location>
</feature>
<accession>A0A9J2PTF8</accession>
<feature type="region of interest" description="Disordered" evidence="1">
    <location>
        <begin position="497"/>
        <end position="523"/>
    </location>
</feature>
<dbReference type="Proteomes" id="UP000036681">
    <property type="component" value="Unplaced"/>
</dbReference>
<name>A0A9J2PTF8_ASCLU</name>
<evidence type="ECO:0000313" key="3">
    <source>
        <dbReference type="WBParaSite" id="ALUE_0001324701-mRNA-1"/>
    </source>
</evidence>
<sequence length="523" mass="59382">MQTIAVEAKFIKVVDVITESESAEIERVSTAVEKECPTATISTTLNEDLNSSAALSCTEHFEENKGRKSPHISPVRPTSISATYDLTPSKQEDCFENSSTSFIRTANEMKELFRRPIGNVRMQLMKVAEPDEPYRRVSFSTTHPVYMIQCTTQRHYPKIMRVRYDPWRKYGVLRKLHEIGGWAFRPKPINNRLSLRFYEIKKGSKPPSAPKGISRLYIRFRIRIPLLTASKMRTLNCRVNDASSATTESADRLLPQTARAKQISHRQAMMGPKNSTPSTANAPKGGSGSTPENNSTHTPVSKNSTQKDDVKNITDKHSPIKRSLQTDEKKQSRTNSTSIQTREDMNAFDDLSPPDLEGSSEESSDSNRTNEEMKALFRGNFGRVRTQQLIIPKPDEPYKRVSFSKTHTMYILPRTRQRLHQRIVRSRHDAWRKYGVLKKLHEVGGWAYPQQPIANKSSRQFYEVKKGTQPPPPPKIPPILTIEDFTSRPPRIALTNLNELAKSSSKTPSSPNKSSKQPIDKKH</sequence>
<feature type="region of interest" description="Disordered" evidence="1">
    <location>
        <begin position="242"/>
        <end position="370"/>
    </location>
</feature>
<feature type="compositionally biased region" description="Polar residues" evidence="1">
    <location>
        <begin position="289"/>
        <end position="304"/>
    </location>
</feature>
<evidence type="ECO:0000313" key="2">
    <source>
        <dbReference type="Proteomes" id="UP000036681"/>
    </source>
</evidence>
<dbReference type="AlphaFoldDB" id="A0A9J2PTF8"/>
<feature type="compositionally biased region" description="Low complexity" evidence="1">
    <location>
        <begin position="502"/>
        <end position="516"/>
    </location>
</feature>
<proteinExistence type="predicted"/>
<organism evidence="2 3">
    <name type="scientific">Ascaris lumbricoides</name>
    <name type="common">Giant roundworm</name>
    <dbReference type="NCBI Taxonomy" id="6252"/>
    <lineage>
        <taxon>Eukaryota</taxon>
        <taxon>Metazoa</taxon>
        <taxon>Ecdysozoa</taxon>
        <taxon>Nematoda</taxon>
        <taxon>Chromadorea</taxon>
        <taxon>Rhabditida</taxon>
        <taxon>Spirurina</taxon>
        <taxon>Ascaridomorpha</taxon>
        <taxon>Ascaridoidea</taxon>
        <taxon>Ascarididae</taxon>
        <taxon>Ascaris</taxon>
    </lineage>
</organism>
<reference evidence="3" key="1">
    <citation type="submission" date="2023-03" db="UniProtKB">
        <authorList>
            <consortium name="WormBaseParasite"/>
        </authorList>
    </citation>
    <scope>IDENTIFICATION</scope>
</reference>
<feature type="compositionally biased region" description="Basic and acidic residues" evidence="1">
    <location>
        <begin position="305"/>
        <end position="331"/>
    </location>
</feature>